<dbReference type="STRING" id="1073090.A0A1L9SFP9"/>
<dbReference type="EMBL" id="KV878344">
    <property type="protein sequence ID" value="OJJ45938.1"/>
    <property type="molecule type" value="Genomic_DNA"/>
</dbReference>
<keyword evidence="3" id="KW-1185">Reference proteome</keyword>
<reference evidence="3" key="1">
    <citation type="journal article" date="2017" name="Genome Biol.">
        <title>Comparative genomics reveals high biological diversity and specific adaptations in the industrially and medically important fungal genus Aspergillus.</title>
        <authorList>
            <person name="de Vries R.P."/>
            <person name="Riley R."/>
            <person name="Wiebenga A."/>
            <person name="Aguilar-Osorio G."/>
            <person name="Amillis S."/>
            <person name="Uchima C.A."/>
            <person name="Anderluh G."/>
            <person name="Asadollahi M."/>
            <person name="Askin M."/>
            <person name="Barry K."/>
            <person name="Battaglia E."/>
            <person name="Bayram O."/>
            <person name="Benocci T."/>
            <person name="Braus-Stromeyer S.A."/>
            <person name="Caldana C."/>
            <person name="Canovas D."/>
            <person name="Cerqueira G.C."/>
            <person name="Chen F."/>
            <person name="Chen W."/>
            <person name="Choi C."/>
            <person name="Clum A."/>
            <person name="Dos Santos R.A."/>
            <person name="Damasio A.R."/>
            <person name="Diallinas G."/>
            <person name="Emri T."/>
            <person name="Fekete E."/>
            <person name="Flipphi M."/>
            <person name="Freyberg S."/>
            <person name="Gallo A."/>
            <person name="Gournas C."/>
            <person name="Habgood R."/>
            <person name="Hainaut M."/>
            <person name="Harispe M.L."/>
            <person name="Henrissat B."/>
            <person name="Hilden K.S."/>
            <person name="Hope R."/>
            <person name="Hossain A."/>
            <person name="Karabika E."/>
            <person name="Karaffa L."/>
            <person name="Karanyi Z."/>
            <person name="Krasevec N."/>
            <person name="Kuo A."/>
            <person name="Kusch H."/>
            <person name="LaButti K."/>
            <person name="Lagendijk E.L."/>
            <person name="Lapidus A."/>
            <person name="Levasseur A."/>
            <person name="Lindquist E."/>
            <person name="Lipzen A."/>
            <person name="Logrieco A.F."/>
            <person name="MacCabe A."/>
            <person name="Maekelae M.R."/>
            <person name="Malavazi I."/>
            <person name="Melin P."/>
            <person name="Meyer V."/>
            <person name="Mielnichuk N."/>
            <person name="Miskei M."/>
            <person name="Molnar A.P."/>
            <person name="Mule G."/>
            <person name="Ngan C.Y."/>
            <person name="Orejas M."/>
            <person name="Orosz E."/>
            <person name="Ouedraogo J.P."/>
            <person name="Overkamp K.M."/>
            <person name="Park H.-S."/>
            <person name="Perrone G."/>
            <person name="Piumi F."/>
            <person name="Punt P.J."/>
            <person name="Ram A.F."/>
            <person name="Ramon A."/>
            <person name="Rauscher S."/>
            <person name="Record E."/>
            <person name="Riano-Pachon D.M."/>
            <person name="Robert V."/>
            <person name="Roehrig J."/>
            <person name="Ruller R."/>
            <person name="Salamov A."/>
            <person name="Salih N.S."/>
            <person name="Samson R.A."/>
            <person name="Sandor E."/>
            <person name="Sanguinetti M."/>
            <person name="Schuetze T."/>
            <person name="Sepcic K."/>
            <person name="Shelest E."/>
            <person name="Sherlock G."/>
            <person name="Sophianopoulou V."/>
            <person name="Squina F.M."/>
            <person name="Sun H."/>
            <person name="Susca A."/>
            <person name="Todd R.B."/>
            <person name="Tsang A."/>
            <person name="Unkles S.E."/>
            <person name="van de Wiele N."/>
            <person name="van Rossen-Uffink D."/>
            <person name="Oliveira J.V."/>
            <person name="Vesth T.C."/>
            <person name="Visser J."/>
            <person name="Yu J.-H."/>
            <person name="Zhou M."/>
            <person name="Andersen M.R."/>
            <person name="Archer D.B."/>
            <person name="Baker S.E."/>
            <person name="Benoit I."/>
            <person name="Brakhage A.A."/>
            <person name="Braus G.H."/>
            <person name="Fischer R."/>
            <person name="Frisvad J.C."/>
            <person name="Goldman G.H."/>
            <person name="Houbraken J."/>
            <person name="Oakley B."/>
            <person name="Pocsi I."/>
            <person name="Scazzocchio C."/>
            <person name="Seiboth B."/>
            <person name="vanKuyk P.A."/>
            <person name="Wortman J."/>
            <person name="Dyer P.S."/>
            <person name="Grigoriev I.V."/>
        </authorList>
    </citation>
    <scope>NUCLEOTIDE SEQUENCE [LARGE SCALE GENOMIC DNA]</scope>
    <source>
        <strain evidence="3">CBS 506.65</strain>
    </source>
</reference>
<accession>A0A1L9SFP9</accession>
<dbReference type="OrthoDB" id="5404323at2759"/>
<dbReference type="AlphaFoldDB" id="A0A1L9SFP9"/>
<evidence type="ECO:0000313" key="3">
    <source>
        <dbReference type="Proteomes" id="UP000184188"/>
    </source>
</evidence>
<organism evidence="2 3">
    <name type="scientific">Penicilliopsis zonata CBS 506.65</name>
    <dbReference type="NCBI Taxonomy" id="1073090"/>
    <lineage>
        <taxon>Eukaryota</taxon>
        <taxon>Fungi</taxon>
        <taxon>Dikarya</taxon>
        <taxon>Ascomycota</taxon>
        <taxon>Pezizomycotina</taxon>
        <taxon>Eurotiomycetes</taxon>
        <taxon>Eurotiomycetidae</taxon>
        <taxon>Eurotiales</taxon>
        <taxon>Aspergillaceae</taxon>
        <taxon>Penicilliopsis</taxon>
    </lineage>
</organism>
<feature type="region of interest" description="Disordered" evidence="1">
    <location>
        <begin position="1"/>
        <end position="40"/>
    </location>
</feature>
<gene>
    <name evidence="2" type="ORF">ASPZODRAFT_133804</name>
</gene>
<evidence type="ECO:0000256" key="1">
    <source>
        <dbReference type="SAM" id="MobiDB-lite"/>
    </source>
</evidence>
<dbReference type="VEuPathDB" id="FungiDB:ASPZODRAFT_133804"/>
<proteinExistence type="predicted"/>
<feature type="compositionally biased region" description="Low complexity" evidence="1">
    <location>
        <begin position="7"/>
        <end position="21"/>
    </location>
</feature>
<sequence length="258" mass="29247">MSVALRPATAIPPHTPTTTGPRSRALSDTSDEQRRRSRPRTCYQLARPAGHGRCRRLLLQIQQVQQVSDCPRPIPLFDIVRSPSLSRNWFSRRRHRRRQGLSSPEPPLLLLVAPDQQEPIASIAANSIVLAAGLICQASVANGTYEFLLHKHHPEHEHEHDQDHDNQQKDCLQTIVRWVLRPGMDQERRFTFSVIDPATRRHPVLASLTLSQLDIYDRPAQPGEAIVGDQLRTLMLATGVWVAFREGWLNLHFEGCST</sequence>
<name>A0A1L9SFP9_9EURO</name>
<dbReference type="GeneID" id="34609824"/>
<protein>
    <submittedName>
        <fullName evidence="2">Uncharacterized protein</fullName>
    </submittedName>
</protein>
<evidence type="ECO:0000313" key="2">
    <source>
        <dbReference type="EMBL" id="OJJ45938.1"/>
    </source>
</evidence>
<dbReference type="RefSeq" id="XP_022580448.1">
    <property type="nucleotide sequence ID" value="XM_022723359.1"/>
</dbReference>
<dbReference type="Proteomes" id="UP000184188">
    <property type="component" value="Unassembled WGS sequence"/>
</dbReference>